<accession>A0A964W5H3</accession>
<evidence type="ECO:0000313" key="3">
    <source>
        <dbReference type="Proteomes" id="UP000656077"/>
    </source>
</evidence>
<evidence type="ECO:0000256" key="1">
    <source>
        <dbReference type="SAM" id="Phobius"/>
    </source>
</evidence>
<keyword evidence="1" id="KW-0812">Transmembrane</keyword>
<dbReference type="AlphaFoldDB" id="A0A964W5H3"/>
<dbReference type="EMBL" id="WSRQ01000110">
    <property type="protein sequence ID" value="MVX67268.1"/>
    <property type="molecule type" value="Genomic_DNA"/>
</dbReference>
<sequence length="157" mass="18041">MITNKKKNYLFTSITVLIILIATGIIIKMNNAKNGVFITKELDANTSVYKKINDKVSEPIKESGVYLLNTGEDNVTYLILDGSHMSLKNEAPYFSDVEIENKRNSIKIYFNEELKIYPDGKYPEQRLIYKITKDKDTEYIRVFKNGEETHFDSVIGA</sequence>
<organism evidence="2 3">
    <name type="scientific">Clostridium chromiireducens</name>
    <dbReference type="NCBI Taxonomy" id="225345"/>
    <lineage>
        <taxon>Bacteria</taxon>
        <taxon>Bacillati</taxon>
        <taxon>Bacillota</taxon>
        <taxon>Clostridia</taxon>
        <taxon>Eubacteriales</taxon>
        <taxon>Clostridiaceae</taxon>
        <taxon>Clostridium</taxon>
    </lineage>
</organism>
<feature type="transmembrane region" description="Helical" evidence="1">
    <location>
        <begin position="9"/>
        <end position="27"/>
    </location>
</feature>
<gene>
    <name evidence="2" type="ORF">GKZ28_26880</name>
</gene>
<dbReference type="RefSeq" id="WP_160361686.1">
    <property type="nucleotide sequence ID" value="NZ_WSRQ01000110.1"/>
</dbReference>
<protein>
    <submittedName>
        <fullName evidence="2">Uncharacterized protein</fullName>
    </submittedName>
</protein>
<comment type="caution">
    <text evidence="2">The sequence shown here is derived from an EMBL/GenBank/DDBJ whole genome shotgun (WGS) entry which is preliminary data.</text>
</comment>
<keyword evidence="1" id="KW-1133">Transmembrane helix</keyword>
<evidence type="ECO:0000313" key="2">
    <source>
        <dbReference type="EMBL" id="MVX67268.1"/>
    </source>
</evidence>
<dbReference type="Proteomes" id="UP000656077">
    <property type="component" value="Unassembled WGS sequence"/>
</dbReference>
<proteinExistence type="predicted"/>
<reference evidence="2" key="1">
    <citation type="submission" date="2019-12" db="EMBL/GenBank/DDBJ databases">
        <title>Microbes associate with the intestines of laboratory mice.</title>
        <authorList>
            <person name="Navarre W."/>
            <person name="Wong E."/>
        </authorList>
    </citation>
    <scope>NUCLEOTIDE SEQUENCE</scope>
    <source>
        <strain evidence="2">NM79_F5</strain>
    </source>
</reference>
<name>A0A964W5H3_9CLOT</name>
<keyword evidence="1" id="KW-0472">Membrane</keyword>